<dbReference type="EMBL" id="CM000843">
    <property type="protein sequence ID" value="KRH33215.1"/>
    <property type="molecule type" value="Genomic_DNA"/>
</dbReference>
<sequence length="130" mass="14947">MFGSRLDILLRTTTNDHCCLSLHGYRDFFGLRFCKEIYQCPSHKFILCATFFVGEQYHAHCWACLAASAPPSCRFASTTFQECHAVHVHSQLNTPPQQPHARPFFQQEKFTHTMRDTSQMSVTLESSPFV</sequence>
<protein>
    <submittedName>
        <fullName evidence="1 2">Uncharacterized protein</fullName>
    </submittedName>
</protein>
<accession>A0A0R0I2Z9</accession>
<reference evidence="1 2" key="1">
    <citation type="journal article" date="2010" name="Nature">
        <title>Genome sequence of the palaeopolyploid soybean.</title>
        <authorList>
            <person name="Schmutz J."/>
            <person name="Cannon S.B."/>
            <person name="Schlueter J."/>
            <person name="Ma J."/>
            <person name="Mitros T."/>
            <person name="Nelson W."/>
            <person name="Hyten D.L."/>
            <person name="Song Q."/>
            <person name="Thelen J.J."/>
            <person name="Cheng J."/>
            <person name="Xu D."/>
            <person name="Hellsten U."/>
            <person name="May G.D."/>
            <person name="Yu Y."/>
            <person name="Sakurai T."/>
            <person name="Umezawa T."/>
            <person name="Bhattacharyya M.K."/>
            <person name="Sandhu D."/>
            <person name="Valliyodan B."/>
            <person name="Lindquist E."/>
            <person name="Peto M."/>
            <person name="Grant D."/>
            <person name="Shu S."/>
            <person name="Goodstein D."/>
            <person name="Barry K."/>
            <person name="Futrell-Griggs M."/>
            <person name="Abernathy B."/>
            <person name="Du J."/>
            <person name="Tian Z."/>
            <person name="Zhu L."/>
            <person name="Gill N."/>
            <person name="Joshi T."/>
            <person name="Libault M."/>
            <person name="Sethuraman A."/>
            <person name="Zhang X.-C."/>
            <person name="Shinozaki K."/>
            <person name="Nguyen H.T."/>
            <person name="Wing R.A."/>
            <person name="Cregan P."/>
            <person name="Specht J."/>
            <person name="Grimwood J."/>
            <person name="Rokhsar D."/>
            <person name="Stacey G."/>
            <person name="Shoemaker R.C."/>
            <person name="Jackson S.A."/>
        </authorList>
    </citation>
    <scope>NUCLEOTIDE SEQUENCE</scope>
    <source>
        <strain evidence="2">cv. Williams 82</strain>
        <tissue evidence="1">Callus</tissue>
    </source>
</reference>
<proteinExistence type="predicted"/>
<dbReference type="Gramene" id="KRH33215">
    <property type="protein sequence ID" value="KRH33215"/>
    <property type="gene ID" value="GLYMA_10G107800"/>
</dbReference>
<gene>
    <name evidence="1" type="ORF">GLYMA_10G107800</name>
</gene>
<dbReference type="AlphaFoldDB" id="A0A0R0I2Z9"/>
<dbReference type="EnsemblPlants" id="KRH33215">
    <property type="protein sequence ID" value="KRH33215"/>
    <property type="gene ID" value="GLYMA_10G107800"/>
</dbReference>
<dbReference type="InParanoid" id="A0A0R0I2Z9"/>
<name>A0A0R0I2Z9_SOYBN</name>
<reference evidence="2" key="2">
    <citation type="submission" date="2018-02" db="UniProtKB">
        <authorList>
            <consortium name="EnsemblPlants"/>
        </authorList>
    </citation>
    <scope>IDENTIFICATION</scope>
    <source>
        <strain evidence="2">Williams 82</strain>
    </source>
</reference>
<evidence type="ECO:0000313" key="1">
    <source>
        <dbReference type="EMBL" id="KRH33215.1"/>
    </source>
</evidence>
<organism evidence="1">
    <name type="scientific">Glycine max</name>
    <name type="common">Soybean</name>
    <name type="synonym">Glycine hispida</name>
    <dbReference type="NCBI Taxonomy" id="3847"/>
    <lineage>
        <taxon>Eukaryota</taxon>
        <taxon>Viridiplantae</taxon>
        <taxon>Streptophyta</taxon>
        <taxon>Embryophyta</taxon>
        <taxon>Tracheophyta</taxon>
        <taxon>Spermatophyta</taxon>
        <taxon>Magnoliopsida</taxon>
        <taxon>eudicotyledons</taxon>
        <taxon>Gunneridae</taxon>
        <taxon>Pentapetalae</taxon>
        <taxon>rosids</taxon>
        <taxon>fabids</taxon>
        <taxon>Fabales</taxon>
        <taxon>Fabaceae</taxon>
        <taxon>Papilionoideae</taxon>
        <taxon>50 kb inversion clade</taxon>
        <taxon>NPAAA clade</taxon>
        <taxon>indigoferoid/millettioid clade</taxon>
        <taxon>Phaseoleae</taxon>
        <taxon>Glycine</taxon>
        <taxon>Glycine subgen. Soja</taxon>
    </lineage>
</organism>
<evidence type="ECO:0000313" key="3">
    <source>
        <dbReference type="Proteomes" id="UP000008827"/>
    </source>
</evidence>
<keyword evidence="3" id="KW-1185">Reference proteome</keyword>
<dbReference type="Proteomes" id="UP000008827">
    <property type="component" value="Chromosome 10"/>
</dbReference>
<reference evidence="1" key="3">
    <citation type="submission" date="2018-07" db="EMBL/GenBank/DDBJ databases">
        <title>WGS assembly of Glycine max.</title>
        <authorList>
            <person name="Schmutz J."/>
            <person name="Cannon S."/>
            <person name="Schlueter J."/>
            <person name="Ma J."/>
            <person name="Mitros T."/>
            <person name="Nelson W."/>
            <person name="Hyten D."/>
            <person name="Song Q."/>
            <person name="Thelen J."/>
            <person name="Cheng J."/>
            <person name="Xu D."/>
            <person name="Hellsten U."/>
            <person name="May G."/>
            <person name="Yu Y."/>
            <person name="Sakurai T."/>
            <person name="Umezawa T."/>
            <person name="Bhattacharyya M."/>
            <person name="Sandhu D."/>
            <person name="Valliyodan B."/>
            <person name="Lindquist E."/>
            <person name="Peto M."/>
            <person name="Grant D."/>
            <person name="Shu S."/>
            <person name="Goodstein D."/>
            <person name="Barry K."/>
            <person name="Futrell-Griggs M."/>
            <person name="Abernathy B."/>
            <person name="Du J."/>
            <person name="Tian Z."/>
            <person name="Zhu L."/>
            <person name="Gill N."/>
            <person name="Joshi T."/>
            <person name="Libault M."/>
            <person name="Sethuraman A."/>
            <person name="Zhang X."/>
            <person name="Shinozaki K."/>
            <person name="Nguyen H."/>
            <person name="Wing R."/>
            <person name="Cregan P."/>
            <person name="Specht J."/>
            <person name="Grimwood J."/>
            <person name="Rokhsar D."/>
            <person name="Stacey G."/>
            <person name="Shoemaker R."/>
            <person name="Jackson S."/>
        </authorList>
    </citation>
    <scope>NUCLEOTIDE SEQUENCE</scope>
    <source>
        <tissue evidence="1">Callus</tissue>
    </source>
</reference>
<evidence type="ECO:0000313" key="2">
    <source>
        <dbReference type="EnsemblPlants" id="KRH33215"/>
    </source>
</evidence>